<dbReference type="EMBL" id="CP022423">
    <property type="protein sequence ID" value="ASM76395.1"/>
    <property type="molecule type" value="Genomic_DNA"/>
</dbReference>
<name>A0A221KBN7_VITFI</name>
<sequence>MTVPHTLEAPHRLHAAMLFFQYQMKLPFPLQPASNPLWPDGLTPASLRQH</sequence>
<dbReference type="KEGG" id="vff:VITFI_CDS0616"/>
<organism evidence="1 2">
    <name type="scientific">Vitreoscilla filiformis</name>
    <dbReference type="NCBI Taxonomy" id="63"/>
    <lineage>
        <taxon>Bacteria</taxon>
        <taxon>Pseudomonadati</taxon>
        <taxon>Pseudomonadota</taxon>
        <taxon>Betaproteobacteria</taxon>
        <taxon>Neisseriales</taxon>
        <taxon>Neisseriaceae</taxon>
        <taxon>Vitreoscilla</taxon>
    </lineage>
</organism>
<dbReference type="AlphaFoldDB" id="A0A221KBN7"/>
<proteinExistence type="predicted"/>
<evidence type="ECO:0000313" key="1">
    <source>
        <dbReference type="EMBL" id="ASM76395.1"/>
    </source>
</evidence>
<reference evidence="1 2" key="1">
    <citation type="submission" date="2017-07" db="EMBL/GenBank/DDBJ databases">
        <title>Complete Genome Sequence of the cosmetic ferment Vitreoscilla filiformis (ATCC15551).</title>
        <authorList>
            <person name="Contreras S."/>
            <person name="Sagory-Zalkind P."/>
            <person name="Blanquart H."/>
            <person name="Iltis A."/>
            <person name="Morand S.C."/>
        </authorList>
    </citation>
    <scope>NUCLEOTIDE SEQUENCE [LARGE SCALE GENOMIC DNA]</scope>
    <source>
        <strain evidence="1 2">ATCC 15551</strain>
    </source>
</reference>
<evidence type="ECO:0000313" key="2">
    <source>
        <dbReference type="Proteomes" id="UP000199729"/>
    </source>
</evidence>
<dbReference type="Proteomes" id="UP000199729">
    <property type="component" value="Chromosome"/>
</dbReference>
<protein>
    <submittedName>
        <fullName evidence="1">Uncharacterized protein</fullName>
    </submittedName>
</protein>
<keyword evidence="2" id="KW-1185">Reference proteome</keyword>
<accession>A0A221KBN7</accession>
<gene>
    <name evidence="1" type="ORF">VITFI_CDS0616</name>
</gene>